<reference evidence="2" key="1">
    <citation type="submission" date="2020-12" db="EMBL/GenBank/DDBJ databases">
        <title>Vagococcus allomyrinae sp. nov. and Enterococcus lavae sp. nov., isolated from the larvae of Allomyrina dichotoma.</title>
        <authorList>
            <person name="Lee S.D."/>
        </authorList>
    </citation>
    <scope>NUCLEOTIDE SEQUENCE</scope>
    <source>
        <strain evidence="2">BWB3-3</strain>
    </source>
</reference>
<keyword evidence="3" id="KW-1185">Reference proteome</keyword>
<dbReference type="EMBL" id="JAEEGA010000001">
    <property type="protein sequence ID" value="MBP1039606.1"/>
    <property type="molecule type" value="Genomic_DNA"/>
</dbReference>
<evidence type="ECO:0000313" key="2">
    <source>
        <dbReference type="EMBL" id="MBP1039606.1"/>
    </source>
</evidence>
<keyword evidence="1" id="KW-0812">Transmembrane</keyword>
<organism evidence="2 3">
    <name type="scientific">Vagococcus allomyrinae</name>
    <dbReference type="NCBI Taxonomy" id="2794353"/>
    <lineage>
        <taxon>Bacteria</taxon>
        <taxon>Bacillati</taxon>
        <taxon>Bacillota</taxon>
        <taxon>Bacilli</taxon>
        <taxon>Lactobacillales</taxon>
        <taxon>Enterococcaceae</taxon>
        <taxon>Vagococcus</taxon>
    </lineage>
</organism>
<evidence type="ECO:0000313" key="3">
    <source>
        <dbReference type="Proteomes" id="UP000674938"/>
    </source>
</evidence>
<sequence length="173" mass="19321">MRKEKNKFLLQGIVLLILGLLFISNPIQQGVIFLMILGGLFTVIGIAAIIDGLFMTKGIKYKILRSLEGVLVAAFGLIFFLRNPASGATLIINFVVIMMIVLAISNTLAIFKSTNGLKWLAIALNILVIWFGVQSLFDPQLAIVIFYWTVSFQLFFTGINHIMMYFLVSNLKD</sequence>
<feature type="transmembrane region" description="Helical" evidence="1">
    <location>
        <begin position="116"/>
        <end position="133"/>
    </location>
</feature>
<keyword evidence="1" id="KW-1133">Transmembrane helix</keyword>
<protein>
    <submittedName>
        <fullName evidence="2">DUF308 domain-containing protein</fullName>
    </submittedName>
</protein>
<gene>
    <name evidence="2" type="ORF">I6N95_01165</name>
</gene>
<dbReference type="PANTHER" id="PTHR34989:SF1">
    <property type="entry name" value="PROTEIN HDED"/>
    <property type="match status" value="1"/>
</dbReference>
<feature type="transmembrane region" description="Helical" evidence="1">
    <location>
        <begin position="30"/>
        <end position="51"/>
    </location>
</feature>
<dbReference type="Pfam" id="PF03729">
    <property type="entry name" value="DUF308"/>
    <property type="match status" value="1"/>
</dbReference>
<feature type="transmembrane region" description="Helical" evidence="1">
    <location>
        <begin position="7"/>
        <end position="24"/>
    </location>
</feature>
<comment type="caution">
    <text evidence="2">The sequence shown here is derived from an EMBL/GenBank/DDBJ whole genome shotgun (WGS) entry which is preliminary data.</text>
</comment>
<name>A0A940PA19_9ENTE</name>
<dbReference type="AlphaFoldDB" id="A0A940PA19"/>
<feature type="transmembrane region" description="Helical" evidence="1">
    <location>
        <begin position="87"/>
        <end position="104"/>
    </location>
</feature>
<dbReference type="GO" id="GO:0005886">
    <property type="term" value="C:plasma membrane"/>
    <property type="evidence" value="ECO:0007669"/>
    <property type="project" value="TreeGrafter"/>
</dbReference>
<accession>A0A940PA19</accession>
<dbReference type="InterPro" id="IPR005325">
    <property type="entry name" value="DUF308_memb"/>
</dbReference>
<feature type="transmembrane region" description="Helical" evidence="1">
    <location>
        <begin position="145"/>
        <end position="168"/>
    </location>
</feature>
<proteinExistence type="predicted"/>
<dbReference type="Proteomes" id="UP000674938">
    <property type="component" value="Unassembled WGS sequence"/>
</dbReference>
<keyword evidence="1" id="KW-0472">Membrane</keyword>
<feature type="transmembrane region" description="Helical" evidence="1">
    <location>
        <begin position="63"/>
        <end position="81"/>
    </location>
</feature>
<dbReference type="RefSeq" id="WP_209524502.1">
    <property type="nucleotide sequence ID" value="NZ_JAEEGA010000001.1"/>
</dbReference>
<evidence type="ECO:0000256" key="1">
    <source>
        <dbReference type="SAM" id="Phobius"/>
    </source>
</evidence>
<dbReference type="InterPro" id="IPR052712">
    <property type="entry name" value="Acid_resist_chaperone_HdeD"/>
</dbReference>
<dbReference type="PANTHER" id="PTHR34989">
    <property type="entry name" value="PROTEIN HDED"/>
    <property type="match status" value="1"/>
</dbReference>